<gene>
    <name evidence="2" type="ORF">EYC84_005694</name>
</gene>
<feature type="region of interest" description="Disordered" evidence="1">
    <location>
        <begin position="28"/>
        <end position="50"/>
    </location>
</feature>
<protein>
    <submittedName>
        <fullName evidence="2">Uncharacterized protein</fullName>
    </submittedName>
</protein>
<dbReference type="AlphaFoldDB" id="A0A5M9JZV8"/>
<reference evidence="2 3" key="1">
    <citation type="submission" date="2019-06" db="EMBL/GenBank/DDBJ databases">
        <title>Genome Sequence of the Brown Rot Fungal Pathogen Monilinia fructicola.</title>
        <authorList>
            <person name="De Miccolis Angelini R.M."/>
            <person name="Landi L."/>
            <person name="Abate D."/>
            <person name="Pollastro S."/>
            <person name="Romanazzi G."/>
            <person name="Faretra F."/>
        </authorList>
    </citation>
    <scope>NUCLEOTIDE SEQUENCE [LARGE SCALE GENOMIC DNA]</scope>
    <source>
        <strain evidence="2 3">Mfrc123</strain>
    </source>
</reference>
<proteinExistence type="predicted"/>
<organism evidence="2 3">
    <name type="scientific">Monilinia fructicola</name>
    <name type="common">Brown rot fungus</name>
    <name type="synonym">Ciboria fructicola</name>
    <dbReference type="NCBI Taxonomy" id="38448"/>
    <lineage>
        <taxon>Eukaryota</taxon>
        <taxon>Fungi</taxon>
        <taxon>Dikarya</taxon>
        <taxon>Ascomycota</taxon>
        <taxon>Pezizomycotina</taxon>
        <taxon>Leotiomycetes</taxon>
        <taxon>Helotiales</taxon>
        <taxon>Sclerotiniaceae</taxon>
        <taxon>Monilinia</taxon>
    </lineage>
</organism>
<feature type="compositionally biased region" description="Low complexity" evidence="1">
    <location>
        <begin position="134"/>
        <end position="162"/>
    </location>
</feature>
<sequence length="192" mass="21336">MTRRYFPLACIWEEALLVVNRRVKFKGETRGESEKVKKKRKTPVPLSHTHDSHHGLSFMIRASDAVARQSGATKDSDVLGRGRSKIIKFLGPSTRCTYCMYCAWPRRTCTSLVHKSMINNTVCTRSQLPQTISVLPSPSLPQSSSSPSPSSSSPPLLPHPKSFYSITTGPSSESFRPIITLPHSISRSSHEI</sequence>
<evidence type="ECO:0000256" key="1">
    <source>
        <dbReference type="SAM" id="MobiDB-lite"/>
    </source>
</evidence>
<dbReference type="EMBL" id="VICG01000003">
    <property type="protein sequence ID" value="KAA8574180.1"/>
    <property type="molecule type" value="Genomic_DNA"/>
</dbReference>
<dbReference type="Proteomes" id="UP000322873">
    <property type="component" value="Unassembled WGS sequence"/>
</dbReference>
<accession>A0A5M9JZV8</accession>
<feature type="compositionally biased region" description="Polar residues" evidence="1">
    <location>
        <begin position="164"/>
        <end position="174"/>
    </location>
</feature>
<evidence type="ECO:0000313" key="2">
    <source>
        <dbReference type="EMBL" id="KAA8574180.1"/>
    </source>
</evidence>
<keyword evidence="3" id="KW-1185">Reference proteome</keyword>
<feature type="region of interest" description="Disordered" evidence="1">
    <location>
        <begin position="134"/>
        <end position="176"/>
    </location>
</feature>
<comment type="caution">
    <text evidence="2">The sequence shown here is derived from an EMBL/GenBank/DDBJ whole genome shotgun (WGS) entry which is preliminary data.</text>
</comment>
<evidence type="ECO:0000313" key="3">
    <source>
        <dbReference type="Proteomes" id="UP000322873"/>
    </source>
</evidence>
<name>A0A5M9JZV8_MONFR</name>